<keyword evidence="1" id="KW-0732">Signal</keyword>
<sequence>MCTISSIVFLATVSTLVLVLLPSPVQGHGMLLDPIARGSRWRCNSGAPANYDDNGLFCGGYFVQWNQNGGKCGFCGDSYENPRPRLHELGGPFGQGEIVRNYTKGAVIQAKAQITANHMGHFEFNLCNLDATGGQETEECYEQYELVDVQGRRKWYMNSTAATQYVVELRLPTDLVCEHCVLQWTYVAGNNWGYCSDGTGRMGCGPQENFRTCSDIGIYEANDSRLAASYSYCTSSPRSLNWIFDDIPEEDNLIETD</sequence>
<protein>
    <recommendedName>
        <fullName evidence="2">Chitin-binding type-4 domain-containing protein</fullName>
    </recommendedName>
</protein>
<proteinExistence type="predicted"/>
<reference evidence="3" key="2">
    <citation type="submission" date="2025-05" db="UniProtKB">
        <authorList>
            <consortium name="EnsemblMetazoa"/>
        </authorList>
    </citation>
    <scope>IDENTIFICATION</scope>
    <source>
        <strain evidence="3">Foshan</strain>
    </source>
</reference>
<name>A0ABM1Y4X8_AEDAL</name>
<feature type="signal peptide" evidence="1">
    <location>
        <begin position="1"/>
        <end position="27"/>
    </location>
</feature>
<dbReference type="InterPro" id="IPR004302">
    <property type="entry name" value="Cellulose/chitin-bd_N"/>
</dbReference>
<dbReference type="Proteomes" id="UP000069940">
    <property type="component" value="Unassembled WGS sequence"/>
</dbReference>
<dbReference type="RefSeq" id="XP_062715460.1">
    <property type="nucleotide sequence ID" value="XM_062859476.1"/>
</dbReference>
<evidence type="ECO:0000313" key="3">
    <source>
        <dbReference type="EnsemblMetazoa" id="AALFPA23_005755.P7393"/>
    </source>
</evidence>
<dbReference type="PANTHER" id="PTHR21113">
    <property type="entry name" value="AGAP001705-PA"/>
    <property type="match status" value="1"/>
</dbReference>
<evidence type="ECO:0000259" key="2">
    <source>
        <dbReference type="Pfam" id="PF03067"/>
    </source>
</evidence>
<dbReference type="PANTHER" id="PTHR21113:SF14">
    <property type="entry name" value="LP24064P"/>
    <property type="match status" value="1"/>
</dbReference>
<dbReference type="Pfam" id="PF03067">
    <property type="entry name" value="LPMO_10"/>
    <property type="match status" value="1"/>
</dbReference>
<dbReference type="GeneID" id="134291557"/>
<organism evidence="3 4">
    <name type="scientific">Aedes albopictus</name>
    <name type="common">Asian tiger mosquito</name>
    <name type="synonym">Stegomyia albopicta</name>
    <dbReference type="NCBI Taxonomy" id="7160"/>
    <lineage>
        <taxon>Eukaryota</taxon>
        <taxon>Metazoa</taxon>
        <taxon>Ecdysozoa</taxon>
        <taxon>Arthropoda</taxon>
        <taxon>Hexapoda</taxon>
        <taxon>Insecta</taxon>
        <taxon>Pterygota</taxon>
        <taxon>Neoptera</taxon>
        <taxon>Endopterygota</taxon>
        <taxon>Diptera</taxon>
        <taxon>Nematocera</taxon>
        <taxon>Culicoidea</taxon>
        <taxon>Culicidae</taxon>
        <taxon>Culicinae</taxon>
        <taxon>Aedini</taxon>
        <taxon>Aedes</taxon>
        <taxon>Stegomyia</taxon>
    </lineage>
</organism>
<feature type="domain" description="Chitin-binding type-4" evidence="2">
    <location>
        <begin position="28"/>
        <end position="216"/>
    </location>
</feature>
<feature type="chain" id="PRO_5045749092" description="Chitin-binding type-4 domain-containing protein" evidence="1">
    <location>
        <begin position="28"/>
        <end position="257"/>
    </location>
</feature>
<evidence type="ECO:0000313" key="4">
    <source>
        <dbReference type="Proteomes" id="UP000069940"/>
    </source>
</evidence>
<accession>A0ABM1Y4X8</accession>
<keyword evidence="4" id="KW-1185">Reference proteome</keyword>
<reference evidence="4" key="1">
    <citation type="journal article" date="2015" name="Proc. Natl. Acad. Sci. U.S.A.">
        <title>Genome sequence of the Asian Tiger mosquito, Aedes albopictus, reveals insights into its biology, genetics, and evolution.</title>
        <authorList>
            <person name="Chen X.G."/>
            <person name="Jiang X."/>
            <person name="Gu J."/>
            <person name="Xu M."/>
            <person name="Wu Y."/>
            <person name="Deng Y."/>
            <person name="Zhang C."/>
            <person name="Bonizzoni M."/>
            <person name="Dermauw W."/>
            <person name="Vontas J."/>
            <person name="Armbruster P."/>
            <person name="Huang X."/>
            <person name="Yang Y."/>
            <person name="Zhang H."/>
            <person name="He W."/>
            <person name="Peng H."/>
            <person name="Liu Y."/>
            <person name="Wu K."/>
            <person name="Chen J."/>
            <person name="Lirakis M."/>
            <person name="Topalis P."/>
            <person name="Van Leeuwen T."/>
            <person name="Hall A.B."/>
            <person name="Jiang X."/>
            <person name="Thorpe C."/>
            <person name="Mueller R.L."/>
            <person name="Sun C."/>
            <person name="Waterhouse R.M."/>
            <person name="Yan G."/>
            <person name="Tu Z.J."/>
            <person name="Fang X."/>
            <person name="James A.A."/>
        </authorList>
    </citation>
    <scope>NUCLEOTIDE SEQUENCE [LARGE SCALE GENOMIC DNA]</scope>
    <source>
        <strain evidence="4">Foshan</strain>
    </source>
</reference>
<evidence type="ECO:0000256" key="1">
    <source>
        <dbReference type="SAM" id="SignalP"/>
    </source>
</evidence>
<dbReference type="EnsemblMetazoa" id="AALFPA23_005755.R7393">
    <property type="protein sequence ID" value="AALFPA23_005755.P7393"/>
    <property type="gene ID" value="AALFPA23_005755"/>
</dbReference>